<dbReference type="InterPro" id="IPR011249">
    <property type="entry name" value="Metalloenz_LuxS/M16"/>
</dbReference>
<evidence type="ECO:0000259" key="13">
    <source>
        <dbReference type="Pfam" id="PF05193"/>
    </source>
</evidence>
<feature type="domain" description="Peptidase M16 N-terminal" evidence="12">
    <location>
        <begin position="45"/>
        <end position="182"/>
    </location>
</feature>
<evidence type="ECO:0000256" key="5">
    <source>
        <dbReference type="ARBA" id="ARBA00022946"/>
    </source>
</evidence>
<comment type="subcellular location">
    <subcellularLocation>
        <location evidence="1">Mitochondrion inner membrane</location>
        <topology evidence="1">Peripheral membrane protein</topology>
        <orientation evidence="1">Matrix side</orientation>
    </subcellularLocation>
</comment>
<dbReference type="EMBL" id="VXIS01000016">
    <property type="protein sequence ID" value="KAA8913232.1"/>
    <property type="molecule type" value="Genomic_DNA"/>
</dbReference>
<proteinExistence type="inferred from homology"/>
<dbReference type="InterPro" id="IPR050361">
    <property type="entry name" value="MPP/UQCRC_Complex"/>
</dbReference>
<evidence type="ECO:0000256" key="10">
    <source>
        <dbReference type="ARBA" id="ARBA00040751"/>
    </source>
</evidence>
<accession>A0A5J5F8I8</accession>
<dbReference type="InterPro" id="IPR007863">
    <property type="entry name" value="Peptidase_M16_C"/>
</dbReference>
<evidence type="ECO:0000256" key="11">
    <source>
        <dbReference type="ARBA" id="ARBA00041372"/>
    </source>
</evidence>
<dbReference type="SUPFAM" id="SSF63411">
    <property type="entry name" value="LuxS/MPP-like metallohydrolase"/>
    <property type="match status" value="2"/>
</dbReference>
<keyword evidence="2" id="KW-0813">Transport</keyword>
<keyword evidence="8" id="KW-0472">Membrane</keyword>
<evidence type="ECO:0000313" key="15">
    <source>
        <dbReference type="Proteomes" id="UP000326924"/>
    </source>
</evidence>
<evidence type="ECO:0000256" key="4">
    <source>
        <dbReference type="ARBA" id="ARBA00022792"/>
    </source>
</evidence>
<dbReference type="PANTHER" id="PTHR11851">
    <property type="entry name" value="METALLOPROTEASE"/>
    <property type="match status" value="1"/>
</dbReference>
<evidence type="ECO:0000256" key="1">
    <source>
        <dbReference type="ARBA" id="ARBA00004443"/>
    </source>
</evidence>
<dbReference type="PANTHER" id="PTHR11851:SF209">
    <property type="entry name" value="CYTOCHROME B-C1 COMPLEX SUBUNIT 2, MITOCHONDRIAL"/>
    <property type="match status" value="1"/>
</dbReference>
<comment type="similarity">
    <text evidence="9">Belongs to the peptidase M16 family. UQCRC2/QCR2 subfamily.</text>
</comment>
<dbReference type="Pfam" id="PF05193">
    <property type="entry name" value="Peptidase_M16_C"/>
    <property type="match status" value="1"/>
</dbReference>
<keyword evidence="7" id="KW-0496">Mitochondrion</keyword>
<keyword evidence="4" id="KW-0999">Mitochondrion inner membrane</keyword>
<keyword evidence="5" id="KW-0809">Transit peptide</keyword>
<evidence type="ECO:0000259" key="12">
    <source>
        <dbReference type="Pfam" id="PF00675"/>
    </source>
</evidence>
<dbReference type="AlphaFoldDB" id="A0A5J5F8I8"/>
<evidence type="ECO:0000256" key="2">
    <source>
        <dbReference type="ARBA" id="ARBA00022448"/>
    </source>
</evidence>
<name>A0A5J5F8I8_9PEZI</name>
<evidence type="ECO:0000313" key="14">
    <source>
        <dbReference type="EMBL" id="KAA8913232.1"/>
    </source>
</evidence>
<comment type="caution">
    <text evidence="14">The sequence shown here is derived from an EMBL/GenBank/DDBJ whole genome shotgun (WGS) entry which is preliminary data.</text>
</comment>
<dbReference type="GO" id="GO:0005743">
    <property type="term" value="C:mitochondrial inner membrane"/>
    <property type="evidence" value="ECO:0007669"/>
    <property type="project" value="UniProtKB-SubCell"/>
</dbReference>
<evidence type="ECO:0000256" key="3">
    <source>
        <dbReference type="ARBA" id="ARBA00022660"/>
    </source>
</evidence>
<organism evidence="14 15">
    <name type="scientific">Sphaerosporella brunnea</name>
    <dbReference type="NCBI Taxonomy" id="1250544"/>
    <lineage>
        <taxon>Eukaryota</taxon>
        <taxon>Fungi</taxon>
        <taxon>Dikarya</taxon>
        <taxon>Ascomycota</taxon>
        <taxon>Pezizomycotina</taxon>
        <taxon>Pezizomycetes</taxon>
        <taxon>Pezizales</taxon>
        <taxon>Pyronemataceae</taxon>
        <taxon>Sphaerosporella</taxon>
    </lineage>
</organism>
<keyword evidence="6" id="KW-0249">Electron transport</keyword>
<keyword evidence="15" id="KW-1185">Reference proteome</keyword>
<dbReference type="Proteomes" id="UP000326924">
    <property type="component" value="Unassembled WGS sequence"/>
</dbReference>
<reference evidence="14 15" key="1">
    <citation type="submission" date="2019-09" db="EMBL/GenBank/DDBJ databases">
        <title>Draft genome of the ectomycorrhizal ascomycete Sphaerosporella brunnea.</title>
        <authorList>
            <consortium name="DOE Joint Genome Institute"/>
            <person name="Benucci G.M."/>
            <person name="Marozzi G."/>
            <person name="Antonielli L."/>
            <person name="Sanchez S."/>
            <person name="Marco P."/>
            <person name="Wang X."/>
            <person name="Falini L.B."/>
            <person name="Barry K."/>
            <person name="Haridas S."/>
            <person name="Lipzen A."/>
            <person name="Labutti K."/>
            <person name="Grigoriev I.V."/>
            <person name="Murat C."/>
            <person name="Martin F."/>
            <person name="Albertini E."/>
            <person name="Donnini D."/>
            <person name="Bonito G."/>
        </authorList>
    </citation>
    <scope>NUCLEOTIDE SEQUENCE [LARGE SCALE GENOMIC DNA]</scope>
    <source>
        <strain evidence="14 15">Sb_GMNB300</strain>
    </source>
</reference>
<dbReference type="Gene3D" id="3.30.830.10">
    <property type="entry name" value="Metalloenzyme, LuxS/M16 peptidase-like"/>
    <property type="match status" value="2"/>
</dbReference>
<evidence type="ECO:0000256" key="9">
    <source>
        <dbReference type="ARBA" id="ARBA00038146"/>
    </source>
</evidence>
<dbReference type="FunFam" id="3.30.830.10:FF:000021">
    <property type="entry name" value="Cytochrome b-c1 complex subunit 2"/>
    <property type="match status" value="1"/>
</dbReference>
<evidence type="ECO:0000256" key="7">
    <source>
        <dbReference type="ARBA" id="ARBA00023128"/>
    </source>
</evidence>
<evidence type="ECO:0000256" key="8">
    <source>
        <dbReference type="ARBA" id="ARBA00023136"/>
    </source>
</evidence>
<dbReference type="GO" id="GO:0046872">
    <property type="term" value="F:metal ion binding"/>
    <property type="evidence" value="ECO:0007669"/>
    <property type="project" value="InterPro"/>
</dbReference>
<dbReference type="OrthoDB" id="6369905at2759"/>
<protein>
    <recommendedName>
        <fullName evidence="10">Cytochrome b-c1 complex subunit 2, mitochondrial</fullName>
    </recommendedName>
    <alternativeName>
        <fullName evidence="11">Core protein II</fullName>
    </alternativeName>
</protein>
<keyword evidence="3" id="KW-0679">Respiratory chain</keyword>
<feature type="domain" description="Peptidase M16 C-terminal" evidence="13">
    <location>
        <begin position="201"/>
        <end position="366"/>
    </location>
</feature>
<sequence>MFARSSLARGLHQCCAKATPSARRGMAAAAINPFHYFVGDASGVKVASRDDNGPTTSLAVVVRGGSRYQPAPGVAQGLAGYAFKNTTKRSALRLQREAELLGGSLSSYLSRENIVLKAKFLRNDLPYFVEALGEVLSKTKFLPYEFNEEIAPALAEELAVYSRDPAAIAYEHAHNVAFHTGLGGHKLSMSPKFPTAHLIPSYAKQVYQKGNIAVVASGAPQAELEKWTSQFFADVPQGNGISSPATKYFGGENRIYGARGDSLVIAFPGSQGGPSFKAEYIVLSYLLGGQSGTKWNAGTSILSQAVNQMTDVKAVAQHVAYSDAGLLSVTITGPHESLQKAGEEVVKGINSLTTVKAEDMRKAIAQAKFDVLSGAEDRSHGLELVGQSVIASGKAPRSSKLSRLWRAAKALLDSRATFTAVGDLHNLPFASDIGLKA</sequence>
<dbReference type="InParanoid" id="A0A5J5F8I8"/>
<evidence type="ECO:0000256" key="6">
    <source>
        <dbReference type="ARBA" id="ARBA00022982"/>
    </source>
</evidence>
<dbReference type="FunCoup" id="A0A5J5F8I8">
    <property type="interactions" value="280"/>
</dbReference>
<dbReference type="Pfam" id="PF00675">
    <property type="entry name" value="Peptidase_M16"/>
    <property type="match status" value="1"/>
</dbReference>
<dbReference type="InterPro" id="IPR011765">
    <property type="entry name" value="Pept_M16_N"/>
</dbReference>
<gene>
    <name evidence="14" type="ORF">FN846DRAFT_886684</name>
</gene>